<evidence type="ECO:0000256" key="6">
    <source>
        <dbReference type="ARBA" id="ARBA00022989"/>
    </source>
</evidence>
<name>A0A0K0DZD8_STRER</name>
<feature type="transmembrane region" description="Helical" evidence="11">
    <location>
        <begin position="50"/>
        <end position="69"/>
    </location>
</feature>
<evidence type="ECO:0000256" key="1">
    <source>
        <dbReference type="ARBA" id="ARBA00004141"/>
    </source>
</evidence>
<dbReference type="WBParaSite" id="TCONS_00008076.p1">
    <property type="protein sequence ID" value="TCONS_00008076.p1"/>
    <property type="gene ID" value="XLOC_006072"/>
</dbReference>
<proteinExistence type="inferred from homology"/>
<keyword evidence="6 11" id="KW-1133">Transmembrane helix</keyword>
<evidence type="ECO:0000313" key="13">
    <source>
        <dbReference type="WBParaSite" id="SSTP_0000260300.1"/>
    </source>
</evidence>
<dbReference type="PANTHER" id="PTHR13906">
    <property type="entry name" value="PORCUPINE"/>
    <property type="match status" value="1"/>
</dbReference>
<comment type="subcellular location">
    <subcellularLocation>
        <location evidence="1">Membrane</location>
        <topology evidence="1">Multi-pass membrane protein</topology>
    </subcellularLocation>
</comment>
<keyword evidence="7 11" id="KW-0472">Membrane</keyword>
<dbReference type="STRING" id="6248.A0A0K0DZD8"/>
<dbReference type="AlphaFoldDB" id="A0A0K0DZD8"/>
<keyword evidence="5 11" id="KW-0812">Transmembrane</keyword>
<feature type="transmembrane region" description="Helical" evidence="11">
    <location>
        <begin position="12"/>
        <end position="38"/>
    </location>
</feature>
<dbReference type="GO" id="GO:0030258">
    <property type="term" value="P:lipid modification"/>
    <property type="evidence" value="ECO:0007669"/>
    <property type="project" value="TreeGrafter"/>
</dbReference>
<feature type="transmembrane region" description="Helical" evidence="11">
    <location>
        <begin position="318"/>
        <end position="342"/>
    </location>
</feature>
<evidence type="ECO:0000256" key="8">
    <source>
        <dbReference type="ARBA" id="ARBA00023315"/>
    </source>
</evidence>
<feature type="transmembrane region" description="Helical" evidence="11">
    <location>
        <begin position="401"/>
        <end position="422"/>
    </location>
</feature>
<dbReference type="GO" id="GO:0006661">
    <property type="term" value="P:phosphatidylinositol biosynthetic process"/>
    <property type="evidence" value="ECO:0007669"/>
    <property type="project" value="TreeGrafter"/>
</dbReference>
<feature type="transmembrane region" description="Helical" evidence="11">
    <location>
        <begin position="199"/>
        <end position="216"/>
    </location>
</feature>
<evidence type="ECO:0000313" key="12">
    <source>
        <dbReference type="Proteomes" id="UP000035681"/>
    </source>
</evidence>
<sequence length="431" mass="50647">MKERKCFDGFIGFILTFFLLGYTVLYSLIIVIFHLVLYKYAVKNPLLGKISFIVSFFYLAILRVIHHINFPQLQFLSNVVQLIITLRVVGLSYEIEDSVKNKKLLEKNKDNVDSSTRYIQIPNSYDAFNYFYNFIGLFTGPYFSYQIYSDTLSTPNLYEINVKPFLIEKLSTLGWSLPLLIVIYIIAPVEFLKTEQVTSTPFLVLIFWMFLGFVYVRLRIYTAWMIAESICILSGIGIYPSDCNNIPCHGPKNIEIYEKLKNKIDIKYDAITISNLDIPSVEMSTGFRNGMRAWNRSVQYWLATFVYKKSPKSIRMPYTMFISAFWHGIHPGYFLSFMTIPICTLGEDLIYKVINVDLKTGERPKWFQFIWYNIRTRGFELMASGFVLLTWKDTIRLWNAVYWWLHLVMLCIIIFSKIYLSYKKVDDKKSK</sequence>
<organism evidence="13">
    <name type="scientific">Strongyloides stercoralis</name>
    <name type="common">Threadworm</name>
    <dbReference type="NCBI Taxonomy" id="6248"/>
    <lineage>
        <taxon>Eukaryota</taxon>
        <taxon>Metazoa</taxon>
        <taxon>Ecdysozoa</taxon>
        <taxon>Nematoda</taxon>
        <taxon>Chromadorea</taxon>
        <taxon>Rhabditida</taxon>
        <taxon>Tylenchina</taxon>
        <taxon>Panagrolaimomorpha</taxon>
        <taxon>Strongyloidoidea</taxon>
        <taxon>Strongyloididae</taxon>
        <taxon>Strongyloides</taxon>
    </lineage>
</organism>
<evidence type="ECO:0000256" key="5">
    <source>
        <dbReference type="ARBA" id="ARBA00022692"/>
    </source>
</evidence>
<evidence type="ECO:0000256" key="3">
    <source>
        <dbReference type="ARBA" id="ARBA00010323"/>
    </source>
</evidence>
<evidence type="ECO:0000256" key="2">
    <source>
        <dbReference type="ARBA" id="ARBA00005074"/>
    </source>
</evidence>
<evidence type="ECO:0000256" key="10">
    <source>
        <dbReference type="ARBA" id="ARBA00093678"/>
    </source>
</evidence>
<reference evidence="13" key="1">
    <citation type="submission" date="2015-08" db="UniProtKB">
        <authorList>
            <consortium name="WormBaseParasite"/>
        </authorList>
    </citation>
    <scope>IDENTIFICATION</scope>
</reference>
<dbReference type="InterPro" id="IPR049941">
    <property type="entry name" value="LPLAT_7/PORCN-like"/>
</dbReference>
<dbReference type="InterPro" id="IPR004299">
    <property type="entry name" value="MBOAT_fam"/>
</dbReference>
<comment type="pathway">
    <text evidence="2">Lipid metabolism; phospholipid metabolism.</text>
</comment>
<dbReference type="PANTHER" id="PTHR13906:SF16">
    <property type="entry name" value="LYSOPHOSPHOLIPID ACYLTRANSFERASE 7"/>
    <property type="match status" value="1"/>
</dbReference>
<evidence type="ECO:0000256" key="11">
    <source>
        <dbReference type="SAM" id="Phobius"/>
    </source>
</evidence>
<dbReference type="WBParaSite" id="SSTP_0000260300.1">
    <property type="protein sequence ID" value="SSTP_0000260300.1"/>
    <property type="gene ID" value="SSTP_0000260300"/>
</dbReference>
<dbReference type="Proteomes" id="UP000035681">
    <property type="component" value="Unplaced"/>
</dbReference>
<protein>
    <recommendedName>
        <fullName evidence="10">Lysophospholipid acyltransferase 7</fullName>
    </recommendedName>
</protein>
<keyword evidence="12" id="KW-1185">Reference proteome</keyword>
<comment type="similarity">
    <text evidence="3">Belongs to the membrane-bound acyltransferase family.</text>
</comment>
<keyword evidence="8" id="KW-0012">Acyltransferase</keyword>
<feature type="transmembrane region" description="Helical" evidence="11">
    <location>
        <begin position="170"/>
        <end position="187"/>
    </location>
</feature>
<evidence type="ECO:0000256" key="4">
    <source>
        <dbReference type="ARBA" id="ARBA00022679"/>
    </source>
</evidence>
<keyword evidence="4" id="KW-0808">Transferase</keyword>
<evidence type="ECO:0000256" key="7">
    <source>
        <dbReference type="ARBA" id="ARBA00023136"/>
    </source>
</evidence>
<evidence type="ECO:0000256" key="9">
    <source>
        <dbReference type="ARBA" id="ARBA00025707"/>
    </source>
</evidence>
<dbReference type="GO" id="GO:0016020">
    <property type="term" value="C:membrane"/>
    <property type="evidence" value="ECO:0007669"/>
    <property type="project" value="UniProtKB-SubCell"/>
</dbReference>
<dbReference type="Pfam" id="PF03062">
    <property type="entry name" value="MBOAT"/>
    <property type="match status" value="1"/>
</dbReference>
<dbReference type="GO" id="GO:0071617">
    <property type="term" value="F:lysophospholipid acyltransferase activity"/>
    <property type="evidence" value="ECO:0007669"/>
    <property type="project" value="TreeGrafter"/>
</dbReference>
<accession>A0A0K0DZD8</accession>
<dbReference type="GO" id="GO:0044233">
    <property type="term" value="C:mitochondria-associated endoplasmic reticulum membrane contact site"/>
    <property type="evidence" value="ECO:0007669"/>
    <property type="project" value="TreeGrafter"/>
</dbReference>
<comment type="pathway">
    <text evidence="9">Phospholipid metabolism.</text>
</comment>